<keyword evidence="3 10" id="KW-0540">Nuclease</keyword>
<dbReference type="CDD" id="cd00091">
    <property type="entry name" value="NUC"/>
    <property type="match status" value="1"/>
</dbReference>
<keyword evidence="7" id="KW-0460">Magnesium</keyword>
<dbReference type="InterPro" id="IPR020821">
    <property type="entry name" value="ENPP1-3/EXOG-like_nuc-like"/>
</dbReference>
<reference evidence="13 14" key="1">
    <citation type="submission" date="2019-02" db="EMBL/GenBank/DDBJ databases">
        <title>Bacterial novel species Emticicia sp. 17J42-9 isolated from soil.</title>
        <authorList>
            <person name="Jung H.-Y."/>
        </authorList>
    </citation>
    <scope>NUCLEOTIDE SEQUENCE [LARGE SCALE GENOMIC DNA]</scope>
    <source>
        <strain evidence="13 14">17J42-9</strain>
    </source>
</reference>
<dbReference type="AlphaFoldDB" id="A0A4Q5LW48"/>
<dbReference type="PANTHER" id="PTHR13966:SF5">
    <property type="entry name" value="ENDONUCLEASE G, MITOCHONDRIAL"/>
    <property type="match status" value="1"/>
</dbReference>
<dbReference type="EC" id="3.1.30.-" evidence="10"/>
<dbReference type="Pfam" id="PF01223">
    <property type="entry name" value="Endonuclease_NS"/>
    <property type="match status" value="1"/>
</dbReference>
<dbReference type="OrthoDB" id="9811262at2"/>
<dbReference type="Proteomes" id="UP000293162">
    <property type="component" value="Unassembled WGS sequence"/>
</dbReference>
<accession>A0A4Q5LW48</accession>
<dbReference type="GO" id="GO:0004519">
    <property type="term" value="F:endonuclease activity"/>
    <property type="evidence" value="ECO:0007669"/>
    <property type="project" value="UniProtKB-UniRule"/>
</dbReference>
<feature type="binding site" evidence="9">
    <location>
        <position position="143"/>
    </location>
    <ligand>
        <name>Mg(2+)</name>
        <dbReference type="ChEBI" id="CHEBI:18420"/>
        <note>catalytic</note>
    </ligand>
</feature>
<dbReference type="InterPro" id="IPR018524">
    <property type="entry name" value="DNA/RNA_endonuclease_AS"/>
</dbReference>
<evidence type="ECO:0000259" key="11">
    <source>
        <dbReference type="SMART" id="SM00477"/>
    </source>
</evidence>
<keyword evidence="6 10" id="KW-0378">Hydrolase</keyword>
<dbReference type="SUPFAM" id="SSF54060">
    <property type="entry name" value="His-Me finger endonucleases"/>
    <property type="match status" value="1"/>
</dbReference>
<evidence type="ECO:0000256" key="3">
    <source>
        <dbReference type="ARBA" id="ARBA00022722"/>
    </source>
</evidence>
<dbReference type="RefSeq" id="WP_130022914.1">
    <property type="nucleotide sequence ID" value="NZ_SEWF01000034.1"/>
</dbReference>
<keyword evidence="5 10" id="KW-0255">Endonuclease</keyword>
<evidence type="ECO:0000256" key="10">
    <source>
        <dbReference type="RuleBase" id="RU366055"/>
    </source>
</evidence>
<keyword evidence="4 9" id="KW-0479">Metal-binding</keyword>
<dbReference type="SMART" id="SM00892">
    <property type="entry name" value="Endonuclease_NS"/>
    <property type="match status" value="1"/>
</dbReference>
<dbReference type="PROSITE" id="PS01070">
    <property type="entry name" value="NUCLEASE_NON_SPEC"/>
    <property type="match status" value="1"/>
</dbReference>
<comment type="caution">
    <text evidence="13">The sequence shown here is derived from an EMBL/GenBank/DDBJ whole genome shotgun (WGS) entry which is preliminary data.</text>
</comment>
<dbReference type="GO" id="GO:0003676">
    <property type="term" value="F:nucleic acid binding"/>
    <property type="evidence" value="ECO:0007669"/>
    <property type="project" value="InterPro"/>
</dbReference>
<comment type="cofactor">
    <cofactor evidence="1 10">
        <name>Mg(2+)</name>
        <dbReference type="ChEBI" id="CHEBI:18420"/>
    </cofactor>
</comment>
<dbReference type="EMBL" id="SEWF01000034">
    <property type="protein sequence ID" value="RYU93928.1"/>
    <property type="molecule type" value="Genomic_DNA"/>
</dbReference>
<dbReference type="InterPro" id="IPR044929">
    <property type="entry name" value="DNA/RNA_non-sp_Endonuclease_sf"/>
</dbReference>
<dbReference type="GO" id="GO:0016787">
    <property type="term" value="F:hydrolase activity"/>
    <property type="evidence" value="ECO:0007669"/>
    <property type="project" value="UniProtKB-KW"/>
</dbReference>
<dbReference type="InterPro" id="IPR040255">
    <property type="entry name" value="Non-specific_endonuclease"/>
</dbReference>
<feature type="active site" description="Proton acceptor" evidence="8">
    <location>
        <position position="112"/>
    </location>
</feature>
<proteinExistence type="inferred from homology"/>
<evidence type="ECO:0000256" key="9">
    <source>
        <dbReference type="PIRSR" id="PIRSR640255-2"/>
    </source>
</evidence>
<evidence type="ECO:0000259" key="12">
    <source>
        <dbReference type="SMART" id="SM00892"/>
    </source>
</evidence>
<sequence length="275" mass="30248">MFKKILITFITSILLFSCEDTELIEGRDDNLAIGNPSDAGVNENNYLMEKAPYALSYNRSKGTANWVAWHLSKGWKGNAVKADNFKSDESLPSGWYRVKTSDYVGSGFDRGHLCPSADRDGSTQDNEATFLMTNIVPQSPNSNRDTWVALETYCRKMVDAGNELYIVVGVLGQGGSGSNGGTTKTLADGKVVVPESLWKVIVVLPVGENDIDRIDSDTRVIAIKIPNRQSIKSDWGEYRLSVDELEALTGYDFLSNVSNTLQKQLEGKADKGPTY</sequence>
<dbReference type="GO" id="GO:0046872">
    <property type="term" value="F:metal ion binding"/>
    <property type="evidence" value="ECO:0007669"/>
    <property type="project" value="UniProtKB-KW"/>
</dbReference>
<evidence type="ECO:0000256" key="2">
    <source>
        <dbReference type="ARBA" id="ARBA00010052"/>
    </source>
</evidence>
<evidence type="ECO:0000313" key="13">
    <source>
        <dbReference type="EMBL" id="RYU93928.1"/>
    </source>
</evidence>
<protein>
    <recommendedName>
        <fullName evidence="10">Endonuclease</fullName>
        <ecNumber evidence="10">3.1.30.-</ecNumber>
    </recommendedName>
</protein>
<feature type="domain" description="ENPP1-3/EXOG-like endonuclease/phosphodiesterase" evidence="11">
    <location>
        <begin position="50"/>
        <end position="260"/>
    </location>
</feature>
<keyword evidence="14" id="KW-1185">Reference proteome</keyword>
<name>A0A4Q5LW48_9BACT</name>
<gene>
    <name evidence="13" type="ORF">EWM59_19390</name>
</gene>
<evidence type="ECO:0000256" key="4">
    <source>
        <dbReference type="ARBA" id="ARBA00022723"/>
    </source>
</evidence>
<evidence type="ECO:0000256" key="5">
    <source>
        <dbReference type="ARBA" id="ARBA00022759"/>
    </source>
</evidence>
<feature type="domain" description="DNA/RNA non-specific endonuclease/pyrophosphatase/phosphodiesterase" evidence="12">
    <location>
        <begin position="49"/>
        <end position="260"/>
    </location>
</feature>
<evidence type="ECO:0000256" key="1">
    <source>
        <dbReference type="ARBA" id="ARBA00001946"/>
    </source>
</evidence>
<dbReference type="PANTHER" id="PTHR13966">
    <property type="entry name" value="ENDONUCLEASE RELATED"/>
    <property type="match status" value="1"/>
</dbReference>
<dbReference type="InterPro" id="IPR044925">
    <property type="entry name" value="His-Me_finger_sf"/>
</dbReference>
<dbReference type="Gene3D" id="3.40.570.10">
    <property type="entry name" value="Extracellular Endonuclease, subunit A"/>
    <property type="match status" value="1"/>
</dbReference>
<comment type="similarity">
    <text evidence="2 10">Belongs to the DNA/RNA non-specific endonuclease family.</text>
</comment>
<evidence type="ECO:0000313" key="14">
    <source>
        <dbReference type="Proteomes" id="UP000293162"/>
    </source>
</evidence>
<dbReference type="InterPro" id="IPR001604">
    <property type="entry name" value="Endo_G_ENPP1-like_dom"/>
</dbReference>
<evidence type="ECO:0000256" key="7">
    <source>
        <dbReference type="ARBA" id="ARBA00022842"/>
    </source>
</evidence>
<evidence type="ECO:0000256" key="6">
    <source>
        <dbReference type="ARBA" id="ARBA00022801"/>
    </source>
</evidence>
<evidence type="ECO:0000256" key="8">
    <source>
        <dbReference type="PIRSR" id="PIRSR640255-1"/>
    </source>
</evidence>
<organism evidence="13 14">
    <name type="scientific">Emticicia agri</name>
    <dbReference type="NCBI Taxonomy" id="2492393"/>
    <lineage>
        <taxon>Bacteria</taxon>
        <taxon>Pseudomonadati</taxon>
        <taxon>Bacteroidota</taxon>
        <taxon>Cytophagia</taxon>
        <taxon>Cytophagales</taxon>
        <taxon>Leadbetterellaceae</taxon>
        <taxon>Emticicia</taxon>
    </lineage>
</organism>
<dbReference type="SMART" id="SM00477">
    <property type="entry name" value="NUC"/>
    <property type="match status" value="1"/>
</dbReference>
<dbReference type="PROSITE" id="PS51257">
    <property type="entry name" value="PROKAR_LIPOPROTEIN"/>
    <property type="match status" value="1"/>
</dbReference>